<gene>
    <name evidence="14" type="ORF">ACAT0790_LOCUS41187</name>
</gene>
<keyword evidence="6" id="KW-0851">Voltage-gated channel</keyword>
<dbReference type="GO" id="GO:0005249">
    <property type="term" value="F:voltage-gated potassium channel activity"/>
    <property type="evidence" value="ECO:0007669"/>
    <property type="project" value="InterPro"/>
</dbReference>
<evidence type="ECO:0000256" key="10">
    <source>
        <dbReference type="ARBA" id="ARBA00023136"/>
    </source>
</evidence>
<evidence type="ECO:0000256" key="1">
    <source>
        <dbReference type="ARBA" id="ARBA00004141"/>
    </source>
</evidence>
<keyword evidence="10 12" id="KW-0472">Membrane</keyword>
<keyword evidence="9" id="KW-0406">Ion transport</keyword>
<dbReference type="InterPro" id="IPR005821">
    <property type="entry name" value="Ion_trans_dom"/>
</dbReference>
<dbReference type="Gene3D" id="1.20.120.350">
    <property type="entry name" value="Voltage-gated potassium channels. Chain C"/>
    <property type="match status" value="1"/>
</dbReference>
<name>A0A7S1REF9_ALECA</name>
<evidence type="ECO:0000256" key="6">
    <source>
        <dbReference type="ARBA" id="ARBA00022882"/>
    </source>
</evidence>
<keyword evidence="7" id="KW-0630">Potassium</keyword>
<dbReference type="Pfam" id="PF00520">
    <property type="entry name" value="Ion_trans"/>
    <property type="match status" value="1"/>
</dbReference>
<dbReference type="Gene3D" id="1.10.287.70">
    <property type="match status" value="1"/>
</dbReference>
<feature type="transmembrane region" description="Helical" evidence="12">
    <location>
        <begin position="143"/>
        <end position="161"/>
    </location>
</feature>
<keyword evidence="5" id="KW-0631">Potassium channel</keyword>
<dbReference type="InterPro" id="IPR027359">
    <property type="entry name" value="Volt_channel_dom_sf"/>
</dbReference>
<keyword evidence="4 12" id="KW-0812">Transmembrane</keyword>
<sequence>MVPGGEGDDGEITMSYRYRSILSALQYSIVHLFGDYPETEYYFESKIVHFIGIMFGIAIIATFCGVFSGCIINYLEDDRKDEKRSDLLRQAMMFMHSVRAVQRAFRRRQARRRATLPAPAVQPPTWKRWTRTIAFERTPEGQGVMLFFNATLIVSIIATMVASLPETERHAPVEYACLSVVAVSTVVFIVEYVIRVVACPEKATEFFRILDLVCCLPGFIKLGVSIAYGRNGAPYLEASIEALSMIRAARILEFSVFAREVNVMSGAFRDSMRKLVIPAYLAVSVWIVTSALFMWMENYFSDEKTNVADSMPSVPDAMYWCCIFLTGEWANVDFTFAGSRLCIFYVLFGISMFSIPVGIIVEAVQTNVTKQADEIKQFQMLMTMSSKGAEEAAGSEAEEVTTFRDVIRHASVVDSKRRATVREVAERRRSQVRKSARMRASRASIAARASMVGVSLPVESDAPRFSGSAGASTD</sequence>
<evidence type="ECO:0000256" key="11">
    <source>
        <dbReference type="ARBA" id="ARBA00023303"/>
    </source>
</evidence>
<dbReference type="InterPro" id="IPR028325">
    <property type="entry name" value="VG_K_chnl"/>
</dbReference>
<evidence type="ECO:0000256" key="7">
    <source>
        <dbReference type="ARBA" id="ARBA00022958"/>
    </source>
</evidence>
<evidence type="ECO:0000256" key="2">
    <source>
        <dbReference type="ARBA" id="ARBA00022448"/>
    </source>
</evidence>
<organism evidence="14">
    <name type="scientific">Alexandrium catenella</name>
    <name type="common">Red tide dinoflagellate</name>
    <name type="synonym">Gonyaulax catenella</name>
    <dbReference type="NCBI Taxonomy" id="2925"/>
    <lineage>
        <taxon>Eukaryota</taxon>
        <taxon>Sar</taxon>
        <taxon>Alveolata</taxon>
        <taxon>Dinophyceae</taxon>
        <taxon>Gonyaulacales</taxon>
        <taxon>Pyrocystaceae</taxon>
        <taxon>Alexandrium</taxon>
    </lineage>
</organism>
<protein>
    <recommendedName>
        <fullName evidence="13">Ion transport domain-containing protein</fullName>
    </recommendedName>
</protein>
<keyword evidence="8 12" id="KW-1133">Transmembrane helix</keyword>
<proteinExistence type="predicted"/>
<feature type="transmembrane region" description="Helical" evidence="12">
    <location>
        <begin position="343"/>
        <end position="361"/>
    </location>
</feature>
<reference evidence="14" key="1">
    <citation type="submission" date="2021-01" db="EMBL/GenBank/DDBJ databases">
        <authorList>
            <person name="Corre E."/>
            <person name="Pelletier E."/>
            <person name="Niang G."/>
            <person name="Scheremetjew M."/>
            <person name="Finn R."/>
            <person name="Kale V."/>
            <person name="Holt S."/>
            <person name="Cochrane G."/>
            <person name="Meng A."/>
            <person name="Brown T."/>
            <person name="Cohen L."/>
        </authorList>
    </citation>
    <scope>NUCLEOTIDE SEQUENCE</scope>
    <source>
        <strain evidence="14">OF101</strain>
    </source>
</reference>
<feature type="domain" description="Ion transport" evidence="13">
    <location>
        <begin position="147"/>
        <end position="366"/>
    </location>
</feature>
<comment type="subcellular location">
    <subcellularLocation>
        <location evidence="1">Membrane</location>
        <topology evidence="1">Multi-pass membrane protein</topology>
    </subcellularLocation>
</comment>
<dbReference type="PRINTS" id="PR00169">
    <property type="entry name" value="KCHANNEL"/>
</dbReference>
<evidence type="ECO:0000259" key="13">
    <source>
        <dbReference type="Pfam" id="PF00520"/>
    </source>
</evidence>
<evidence type="ECO:0000256" key="9">
    <source>
        <dbReference type="ARBA" id="ARBA00023065"/>
    </source>
</evidence>
<evidence type="ECO:0000256" key="3">
    <source>
        <dbReference type="ARBA" id="ARBA00022538"/>
    </source>
</evidence>
<evidence type="ECO:0000313" key="14">
    <source>
        <dbReference type="EMBL" id="CAD9164421.1"/>
    </source>
</evidence>
<dbReference type="EMBL" id="HBGE01068673">
    <property type="protein sequence ID" value="CAD9164421.1"/>
    <property type="molecule type" value="Transcribed_RNA"/>
</dbReference>
<accession>A0A7S1REF9</accession>
<dbReference type="AlphaFoldDB" id="A0A7S1REF9"/>
<keyword evidence="2" id="KW-0813">Transport</keyword>
<evidence type="ECO:0000256" key="4">
    <source>
        <dbReference type="ARBA" id="ARBA00022692"/>
    </source>
</evidence>
<keyword evidence="11" id="KW-0407">Ion channel</keyword>
<evidence type="ECO:0000256" key="12">
    <source>
        <dbReference type="SAM" id="Phobius"/>
    </source>
</evidence>
<evidence type="ECO:0000256" key="8">
    <source>
        <dbReference type="ARBA" id="ARBA00022989"/>
    </source>
</evidence>
<feature type="transmembrane region" description="Helical" evidence="12">
    <location>
        <begin position="279"/>
        <end position="297"/>
    </location>
</feature>
<evidence type="ECO:0000256" key="5">
    <source>
        <dbReference type="ARBA" id="ARBA00022826"/>
    </source>
</evidence>
<dbReference type="SUPFAM" id="SSF81324">
    <property type="entry name" value="Voltage-gated potassium channels"/>
    <property type="match status" value="1"/>
</dbReference>
<dbReference type="GO" id="GO:0001508">
    <property type="term" value="P:action potential"/>
    <property type="evidence" value="ECO:0007669"/>
    <property type="project" value="TreeGrafter"/>
</dbReference>
<dbReference type="PANTHER" id="PTHR11537:SF254">
    <property type="entry name" value="POTASSIUM VOLTAGE-GATED CHANNEL PROTEIN SHAB"/>
    <property type="match status" value="1"/>
</dbReference>
<keyword evidence="3" id="KW-0633">Potassium transport</keyword>
<dbReference type="PANTHER" id="PTHR11537">
    <property type="entry name" value="VOLTAGE-GATED POTASSIUM CHANNEL"/>
    <property type="match status" value="1"/>
</dbReference>
<feature type="transmembrane region" description="Helical" evidence="12">
    <location>
        <begin position="47"/>
        <end position="75"/>
    </location>
</feature>
<feature type="transmembrane region" description="Helical" evidence="12">
    <location>
        <begin position="173"/>
        <end position="194"/>
    </location>
</feature>
<dbReference type="GO" id="GO:0008076">
    <property type="term" value="C:voltage-gated potassium channel complex"/>
    <property type="evidence" value="ECO:0007669"/>
    <property type="project" value="InterPro"/>
</dbReference>